<feature type="chain" id="PRO_5037331054" evidence="2">
    <location>
        <begin position="19"/>
        <end position="100"/>
    </location>
</feature>
<feature type="signal peptide" evidence="2">
    <location>
        <begin position="1"/>
        <end position="18"/>
    </location>
</feature>
<proteinExistence type="predicted"/>
<evidence type="ECO:0000313" key="4">
    <source>
        <dbReference type="Proteomes" id="UP000694892"/>
    </source>
</evidence>
<keyword evidence="1" id="KW-0812">Transmembrane</keyword>
<gene>
    <name evidence="3" type="ORF">XELAEV_18026092mg</name>
</gene>
<keyword evidence="1" id="KW-1133">Transmembrane helix</keyword>
<dbReference type="Proteomes" id="UP000694892">
    <property type="component" value="Chromosome 5L"/>
</dbReference>
<organism evidence="3 4">
    <name type="scientific">Xenopus laevis</name>
    <name type="common">African clawed frog</name>
    <dbReference type="NCBI Taxonomy" id="8355"/>
    <lineage>
        <taxon>Eukaryota</taxon>
        <taxon>Metazoa</taxon>
        <taxon>Chordata</taxon>
        <taxon>Craniata</taxon>
        <taxon>Vertebrata</taxon>
        <taxon>Euteleostomi</taxon>
        <taxon>Amphibia</taxon>
        <taxon>Batrachia</taxon>
        <taxon>Anura</taxon>
        <taxon>Pipoidea</taxon>
        <taxon>Pipidae</taxon>
        <taxon>Xenopodinae</taxon>
        <taxon>Xenopus</taxon>
        <taxon>Xenopus</taxon>
    </lineage>
</organism>
<sequence length="100" mass="11083">MKHGPALVALVQWGLGFAKRVAIEDEEDTDDNIRAFIETTPNPTYLLTTSIEEMMDDLDEAIEVEDTRNLISITIILIVGFLIVSLAVTYLVKSLSSLKS</sequence>
<evidence type="ECO:0000256" key="2">
    <source>
        <dbReference type="SAM" id="SignalP"/>
    </source>
</evidence>
<dbReference type="EMBL" id="CM004474">
    <property type="protein sequence ID" value="OCT79282.1"/>
    <property type="molecule type" value="Genomic_DNA"/>
</dbReference>
<keyword evidence="2" id="KW-0732">Signal</keyword>
<evidence type="ECO:0000256" key="1">
    <source>
        <dbReference type="SAM" id="Phobius"/>
    </source>
</evidence>
<name>A0A974CTM8_XENLA</name>
<evidence type="ECO:0000313" key="3">
    <source>
        <dbReference type="EMBL" id="OCT79282.1"/>
    </source>
</evidence>
<accession>A0A974CTM8</accession>
<protein>
    <submittedName>
        <fullName evidence="3">Uncharacterized protein</fullName>
    </submittedName>
</protein>
<reference evidence="4" key="1">
    <citation type="journal article" date="2016" name="Nature">
        <title>Genome evolution in the allotetraploid frog Xenopus laevis.</title>
        <authorList>
            <person name="Session A.M."/>
            <person name="Uno Y."/>
            <person name="Kwon T."/>
            <person name="Chapman J.A."/>
            <person name="Toyoda A."/>
            <person name="Takahashi S."/>
            <person name="Fukui A."/>
            <person name="Hikosaka A."/>
            <person name="Suzuki A."/>
            <person name="Kondo M."/>
            <person name="van Heeringen S.J."/>
            <person name="Quigley I."/>
            <person name="Heinz S."/>
            <person name="Ogino H."/>
            <person name="Ochi H."/>
            <person name="Hellsten U."/>
            <person name="Lyons J.B."/>
            <person name="Simakov O."/>
            <person name="Putnam N."/>
            <person name="Stites J."/>
            <person name="Kuroki Y."/>
            <person name="Tanaka T."/>
            <person name="Michiue T."/>
            <person name="Watanabe M."/>
            <person name="Bogdanovic O."/>
            <person name="Lister R."/>
            <person name="Georgiou G."/>
            <person name="Paranjpe S.S."/>
            <person name="van Kruijsbergen I."/>
            <person name="Shu S."/>
            <person name="Carlson J."/>
            <person name="Kinoshita T."/>
            <person name="Ohta Y."/>
            <person name="Mawaribuchi S."/>
            <person name="Jenkins J."/>
            <person name="Grimwood J."/>
            <person name="Schmutz J."/>
            <person name="Mitros T."/>
            <person name="Mozaffari S.V."/>
            <person name="Suzuki Y."/>
            <person name="Haramoto Y."/>
            <person name="Yamamoto T.S."/>
            <person name="Takagi C."/>
            <person name="Heald R."/>
            <person name="Miller K."/>
            <person name="Haudenschild C."/>
            <person name="Kitzman J."/>
            <person name="Nakayama T."/>
            <person name="Izutsu Y."/>
            <person name="Robert J."/>
            <person name="Fortriede J."/>
            <person name="Burns K."/>
            <person name="Lotay V."/>
            <person name="Karimi K."/>
            <person name="Yasuoka Y."/>
            <person name="Dichmann D.S."/>
            <person name="Flajnik M.F."/>
            <person name="Houston D.W."/>
            <person name="Shendure J."/>
            <person name="DuPasquier L."/>
            <person name="Vize P.D."/>
            <person name="Zorn A.M."/>
            <person name="Ito M."/>
            <person name="Marcotte E.M."/>
            <person name="Wallingford J.B."/>
            <person name="Ito Y."/>
            <person name="Asashima M."/>
            <person name="Ueno N."/>
            <person name="Matsuda Y."/>
            <person name="Veenstra G.J."/>
            <person name="Fujiyama A."/>
            <person name="Harland R.M."/>
            <person name="Taira M."/>
            <person name="Rokhsar D.S."/>
        </authorList>
    </citation>
    <scope>NUCLEOTIDE SEQUENCE [LARGE SCALE GENOMIC DNA]</scope>
    <source>
        <strain evidence="4">J</strain>
    </source>
</reference>
<feature type="transmembrane region" description="Helical" evidence="1">
    <location>
        <begin position="70"/>
        <end position="92"/>
    </location>
</feature>
<dbReference type="AlphaFoldDB" id="A0A974CTM8"/>
<keyword evidence="1" id="KW-0472">Membrane</keyword>